<sequence length="1273" mass="139117">MTAVRGPRLQVGSAAWVGEERASALEIVQSEVDEFSYSAHNEVEWLNEHMAAILNENEVNITEAFKTPSKLRGKTPHTIRRANAAETRVPLSDVFRAASPSVSNNQPPAPTTRFQPPQLHQVAAKAIPLVTKPVSPQRHVFSPQRPPPPRAMQDSGYYGSQEFIATDPSEAAEPEDLASPYSDIVLPPGGSSIRRSPVRKIVSVSPTKTLPATKEDSTSHNLPDVPSDAAQDEPKISARDFDVDESSSEPAVTSPAPSSRNPPISVHQSDEPSDDEQSASEGSSPIRTVVRKSSLNFASLPAREPLTSGKSLGARQSRNSHFDNGNSSRTSYYQRQTGGKSLGNLAKHDSLHEDKADGMEVDAQDASPVYEASEADRPGVNHTKTYTQRLQDQISMLSKPQGSFGQTKQTLNAAATQQDSIQAQSVTSPKAPSADKEPVSTTPRHSPDDDDDDWIESPNTAKKAREAREAREAMETRPILTKSFTADIMEGIQDREDDDPLHADEQTSRGLFNAVKSASSSTMPTDSSALARDTAPLSKAISISNPSLAMSQDDFADTPSKSPTRGFRDSPLKQVKSKLSSILKSSRGLLATNADGKALMSPSTTRLALHAGPSSESVILKSQEMESQTVESASPTKPIARRTRASTEREKEQKRRENEVKRMEEQMDKLDKAREKEREKARAFTQEQEKVATMEKEIAAKRQDERLAIKPPSNPSKAGPSSPRKLRAGEPSQFRQADQDTDMSDSQPPMPPPSSSKPTQPGRGKDNKRPVKPVKEAPSKIKAPPTVIRVNTGSQHSQFQPAGSRVSTASHDTLNSNHSTASSKTSKSSYQAKSSVPKPAPASVGRSKGAELAARKKEQDERESQRRRDAKAEMEKKRIAAQEEQRKQDQQRRLELERQKQQEEEKKRQAAIEKAKQTRAPPPAVRSQPNGPPDSTLAQQRSAFSKAEGQPARPPSRLAGMRDDSSRPASTILSNAAKAGAKRTLGPETNDDTYSRPPPSRGAPAYHTKDSKRRRTSEHGEDESDVDNAPKFKGPPVRPSTGFKKVYLDLTCATYMDLQKTNNSQDLPTKSAFQNGYAAASHSATRDLFKAAVTAQHNSHIKAANPLDMAQISKGPIPFAPGSSAAGSSHKTPARPGQLASVKGSVRKASPRFPNGDSIELPEIQTDDDDDDDDETQGMNVAAWADSPDLRRALMRQETMDPSQIFGPPAPLIMEEVFNKSKDKWHKFRQRTSSANWSGLDRLTEDDIRKDMAARDKLRRDGGWSYEMSKDML</sequence>
<feature type="domain" description="Inner centromere protein ARK-binding" evidence="9">
    <location>
        <begin position="1163"/>
        <end position="1218"/>
    </location>
</feature>
<feature type="compositionally biased region" description="Polar residues" evidence="8">
    <location>
        <begin position="625"/>
        <end position="635"/>
    </location>
</feature>
<evidence type="ECO:0000256" key="1">
    <source>
        <dbReference type="ARBA" id="ARBA00004123"/>
    </source>
</evidence>
<feature type="compositionally biased region" description="Low complexity" evidence="8">
    <location>
        <begin position="1116"/>
        <end position="1129"/>
    </location>
</feature>
<feature type="compositionally biased region" description="Low complexity" evidence="8">
    <location>
        <begin position="819"/>
        <end position="835"/>
    </location>
</feature>
<keyword evidence="6" id="KW-0206">Cytoskeleton</keyword>
<dbReference type="PANTHER" id="PTHR13142:SF1">
    <property type="entry name" value="INNER CENTROMERE PROTEIN"/>
    <property type="match status" value="1"/>
</dbReference>
<evidence type="ECO:0000256" key="8">
    <source>
        <dbReference type="SAM" id="MobiDB-lite"/>
    </source>
</evidence>
<evidence type="ECO:0000313" key="10">
    <source>
        <dbReference type="EMBL" id="QYS93510.1"/>
    </source>
</evidence>
<organism evidence="10 11">
    <name type="scientific">Trichoderma simmonsii</name>
    <dbReference type="NCBI Taxonomy" id="1491479"/>
    <lineage>
        <taxon>Eukaryota</taxon>
        <taxon>Fungi</taxon>
        <taxon>Dikarya</taxon>
        <taxon>Ascomycota</taxon>
        <taxon>Pezizomycotina</taxon>
        <taxon>Sordariomycetes</taxon>
        <taxon>Hypocreomycetidae</taxon>
        <taxon>Hypocreales</taxon>
        <taxon>Hypocreaceae</taxon>
        <taxon>Trichoderma</taxon>
    </lineage>
</organism>
<dbReference type="CDD" id="cd22249">
    <property type="entry name" value="UDM1_RNF168_RNF169-like"/>
    <property type="match status" value="1"/>
</dbReference>
<gene>
    <name evidence="10" type="ORF">H0G86_000884</name>
</gene>
<dbReference type="Proteomes" id="UP000826661">
    <property type="component" value="Chromosome I"/>
</dbReference>
<evidence type="ECO:0000256" key="5">
    <source>
        <dbReference type="ARBA" id="ARBA00022829"/>
    </source>
</evidence>
<dbReference type="GO" id="GO:0005819">
    <property type="term" value="C:spindle"/>
    <property type="evidence" value="ECO:0007669"/>
    <property type="project" value="UniProtKB-SubCell"/>
</dbReference>
<feature type="compositionally biased region" description="Basic and acidic residues" evidence="8">
    <location>
        <begin position="232"/>
        <end position="241"/>
    </location>
</feature>
<dbReference type="Pfam" id="PF03941">
    <property type="entry name" value="INCENP_ARK-bind"/>
    <property type="match status" value="1"/>
</dbReference>
<feature type="compositionally biased region" description="Basic and acidic residues" evidence="8">
    <location>
        <begin position="645"/>
        <end position="708"/>
    </location>
</feature>
<evidence type="ECO:0000313" key="11">
    <source>
        <dbReference type="Proteomes" id="UP000826661"/>
    </source>
</evidence>
<dbReference type="GO" id="GO:0005634">
    <property type="term" value="C:nucleus"/>
    <property type="evidence" value="ECO:0007669"/>
    <property type="project" value="UniProtKB-SubCell"/>
</dbReference>
<feature type="compositionally biased region" description="Polar residues" evidence="8">
    <location>
        <begin position="248"/>
        <end position="262"/>
    </location>
</feature>
<dbReference type="AlphaFoldDB" id="A0A8G0P8P7"/>
<feature type="region of interest" description="Disordered" evidence="8">
    <location>
        <begin position="133"/>
        <end position="156"/>
    </location>
</feature>
<evidence type="ECO:0000256" key="7">
    <source>
        <dbReference type="ARBA" id="ARBA00023242"/>
    </source>
</evidence>
<keyword evidence="11" id="KW-1185">Reference proteome</keyword>
<accession>A0A8G0P8P7</accession>
<keyword evidence="7" id="KW-0539">Nucleus</keyword>
<keyword evidence="5" id="KW-0159">Chromosome partition</keyword>
<protein>
    <submittedName>
        <fullName evidence="10">Inner centromere protein</fullName>
    </submittedName>
</protein>
<comment type="similarity">
    <text evidence="3">Belongs to the INCENP family.</text>
</comment>
<feature type="compositionally biased region" description="Acidic residues" evidence="8">
    <location>
        <begin position="1165"/>
        <end position="1176"/>
    </location>
</feature>
<evidence type="ECO:0000256" key="3">
    <source>
        <dbReference type="ARBA" id="ARBA00010042"/>
    </source>
</evidence>
<evidence type="ECO:0000256" key="2">
    <source>
        <dbReference type="ARBA" id="ARBA00004186"/>
    </source>
</evidence>
<evidence type="ECO:0000256" key="6">
    <source>
        <dbReference type="ARBA" id="ARBA00023212"/>
    </source>
</evidence>
<reference evidence="10 11" key="1">
    <citation type="journal article" date="2021" name="BMC Genomics">
        <title>Telomere-to-telomere genome assembly of asparaginase-producing Trichoderma simmonsii.</title>
        <authorList>
            <person name="Chung D."/>
            <person name="Kwon Y.M."/>
            <person name="Yang Y."/>
        </authorList>
    </citation>
    <scope>NUCLEOTIDE SEQUENCE [LARGE SCALE GENOMIC DNA]</scope>
    <source>
        <strain evidence="10 11">GH-Sj1</strain>
    </source>
</reference>
<feature type="region of interest" description="Disordered" evidence="8">
    <location>
        <begin position="543"/>
        <end position="579"/>
    </location>
</feature>
<comment type="subcellular location">
    <subcellularLocation>
        <location evidence="2">Cytoplasm</location>
        <location evidence="2">Cytoskeleton</location>
        <location evidence="2">Spindle</location>
    </subcellularLocation>
    <subcellularLocation>
        <location evidence="1">Nucleus</location>
    </subcellularLocation>
</comment>
<evidence type="ECO:0000259" key="9">
    <source>
        <dbReference type="Pfam" id="PF03941"/>
    </source>
</evidence>
<feature type="region of interest" description="Disordered" evidence="8">
    <location>
        <begin position="395"/>
        <end position="508"/>
    </location>
</feature>
<dbReference type="EMBL" id="CP075864">
    <property type="protein sequence ID" value="QYS93510.1"/>
    <property type="molecule type" value="Genomic_DNA"/>
</dbReference>
<feature type="compositionally biased region" description="Basic and acidic residues" evidence="8">
    <location>
        <begin position="346"/>
        <end position="358"/>
    </location>
</feature>
<name>A0A8G0P8P7_9HYPO</name>
<dbReference type="InterPro" id="IPR005635">
    <property type="entry name" value="Inner_centromere_prot_ARK-bd"/>
</dbReference>
<feature type="compositionally biased region" description="Basic and acidic residues" evidence="8">
    <location>
        <begin position="463"/>
        <end position="475"/>
    </location>
</feature>
<feature type="compositionally biased region" description="Polar residues" evidence="8">
    <location>
        <begin position="395"/>
        <end position="430"/>
    </location>
</feature>
<dbReference type="PANTHER" id="PTHR13142">
    <property type="entry name" value="INNER CENTROMERE PROTEIN"/>
    <property type="match status" value="1"/>
</dbReference>
<keyword evidence="4" id="KW-0963">Cytoplasm</keyword>
<evidence type="ECO:0000256" key="4">
    <source>
        <dbReference type="ARBA" id="ARBA00022490"/>
    </source>
</evidence>
<feature type="compositionally biased region" description="Basic and acidic residues" evidence="8">
    <location>
        <begin position="853"/>
        <end position="916"/>
    </location>
</feature>
<feature type="compositionally biased region" description="Polar residues" evidence="8">
    <location>
        <begin position="279"/>
        <end position="297"/>
    </location>
</feature>
<proteinExistence type="inferred from homology"/>
<feature type="compositionally biased region" description="Basic and acidic residues" evidence="8">
    <location>
        <begin position="763"/>
        <end position="779"/>
    </location>
</feature>
<feature type="region of interest" description="Disordered" evidence="8">
    <location>
        <begin position="1116"/>
        <end position="1177"/>
    </location>
</feature>
<feature type="region of interest" description="Disordered" evidence="8">
    <location>
        <begin position="608"/>
        <end position="1041"/>
    </location>
</feature>
<feature type="region of interest" description="Disordered" evidence="8">
    <location>
        <begin position="169"/>
        <end position="383"/>
    </location>
</feature>
<feature type="compositionally biased region" description="Polar residues" evidence="8">
    <location>
        <begin position="789"/>
        <end position="818"/>
    </location>
</feature>
<feature type="compositionally biased region" description="Polar residues" evidence="8">
    <location>
        <begin position="308"/>
        <end position="339"/>
    </location>
</feature>
<dbReference type="GO" id="GO:0007059">
    <property type="term" value="P:chromosome segregation"/>
    <property type="evidence" value="ECO:0007669"/>
    <property type="project" value="UniProtKB-KW"/>
</dbReference>